<dbReference type="GO" id="GO:0015074">
    <property type="term" value="P:DNA integration"/>
    <property type="evidence" value="ECO:0007669"/>
    <property type="project" value="UniProtKB-KW"/>
</dbReference>
<sequence>MATIRKRGQAWQVQIRRDGFPPITKSFRSKADADGWARETERQIERGELSGQGRTANKLTVGDLLQRYELEVTSRKRGQQFEASRIRTFLRSPLANVAVHRLSAQMVAAYRDERLNRVSGETVRRELTILRHCIEVGRKEWGAPFAGNPVRQITLPSPSKVRGQRLPEGAEASLIDALSKTRVWYLRPFIMLALETGMRRGELLALEWSNIDIDARLAVLMISKNGYGRSIPLTPKAIDILLGIPVIDSRVFPVKANAVRLSWERLRNRAGLGEVKLHSMRHEAISRMFEKGLSIPEVSLVSGHRTLACLQRYTHLRPEYVAEKLARLSAESK</sequence>
<dbReference type="SUPFAM" id="SSF56349">
    <property type="entry name" value="DNA breaking-rejoining enzymes"/>
    <property type="match status" value="1"/>
</dbReference>
<evidence type="ECO:0000256" key="1">
    <source>
        <dbReference type="ARBA" id="ARBA00022908"/>
    </source>
</evidence>
<dbReference type="GO" id="GO:0003677">
    <property type="term" value="F:DNA binding"/>
    <property type="evidence" value="ECO:0007669"/>
    <property type="project" value="InterPro"/>
</dbReference>
<protein>
    <submittedName>
        <fullName evidence="4">Phage integrase family protein</fullName>
    </submittedName>
</protein>
<evidence type="ECO:0000313" key="5">
    <source>
        <dbReference type="Proteomes" id="UP000198704"/>
    </source>
</evidence>
<keyword evidence="1" id="KW-0229">DNA integration</keyword>
<keyword evidence="5" id="KW-1185">Reference proteome</keyword>
<keyword evidence="2" id="KW-0233">DNA recombination</keyword>
<dbReference type="GO" id="GO:0006310">
    <property type="term" value="P:DNA recombination"/>
    <property type="evidence" value="ECO:0007669"/>
    <property type="project" value="UniProtKB-KW"/>
</dbReference>
<dbReference type="InterPro" id="IPR011010">
    <property type="entry name" value="DNA_brk_join_enz"/>
</dbReference>
<dbReference type="InterPro" id="IPR050090">
    <property type="entry name" value="Tyrosine_recombinase_XerCD"/>
</dbReference>
<evidence type="ECO:0000256" key="2">
    <source>
        <dbReference type="ARBA" id="ARBA00023172"/>
    </source>
</evidence>
<name>A0A1H0DL73_9HYPH</name>
<dbReference type="Proteomes" id="UP000198704">
    <property type="component" value="Unassembled WGS sequence"/>
</dbReference>
<dbReference type="STRING" id="582672.SAMN05216360_110208"/>
<accession>A0A1H0DL73</accession>
<evidence type="ECO:0000259" key="3">
    <source>
        <dbReference type="PROSITE" id="PS51898"/>
    </source>
</evidence>
<gene>
    <name evidence="4" type="ORF">SAMN05216360_110208</name>
</gene>
<dbReference type="CDD" id="cd00796">
    <property type="entry name" value="INT_Rci_Hp1_C"/>
    <property type="match status" value="1"/>
</dbReference>
<dbReference type="PROSITE" id="PS51898">
    <property type="entry name" value="TYR_RECOMBINASE"/>
    <property type="match status" value="1"/>
</dbReference>
<feature type="domain" description="Tyr recombinase" evidence="3">
    <location>
        <begin position="165"/>
        <end position="326"/>
    </location>
</feature>
<organism evidence="4 5">
    <name type="scientific">Methylobacterium phyllostachyos</name>
    <dbReference type="NCBI Taxonomy" id="582672"/>
    <lineage>
        <taxon>Bacteria</taxon>
        <taxon>Pseudomonadati</taxon>
        <taxon>Pseudomonadota</taxon>
        <taxon>Alphaproteobacteria</taxon>
        <taxon>Hyphomicrobiales</taxon>
        <taxon>Methylobacteriaceae</taxon>
        <taxon>Methylobacterium</taxon>
    </lineage>
</organism>
<dbReference type="Pfam" id="PF00589">
    <property type="entry name" value="Phage_integrase"/>
    <property type="match status" value="1"/>
</dbReference>
<dbReference type="RefSeq" id="WP_091717952.1">
    <property type="nucleotide sequence ID" value="NZ_FNHS01000010.1"/>
</dbReference>
<reference evidence="5" key="1">
    <citation type="submission" date="2016-10" db="EMBL/GenBank/DDBJ databases">
        <authorList>
            <person name="Varghese N."/>
            <person name="Submissions S."/>
        </authorList>
    </citation>
    <scope>NUCLEOTIDE SEQUENCE [LARGE SCALE GENOMIC DNA]</scope>
    <source>
        <strain evidence="5">BL47</strain>
    </source>
</reference>
<dbReference type="InterPro" id="IPR013762">
    <property type="entry name" value="Integrase-like_cat_sf"/>
</dbReference>
<dbReference type="EMBL" id="FNHS01000010">
    <property type="protein sequence ID" value="SDN70799.1"/>
    <property type="molecule type" value="Genomic_DNA"/>
</dbReference>
<proteinExistence type="predicted"/>
<dbReference type="PANTHER" id="PTHR30349">
    <property type="entry name" value="PHAGE INTEGRASE-RELATED"/>
    <property type="match status" value="1"/>
</dbReference>
<dbReference type="AlphaFoldDB" id="A0A1H0DL73"/>
<evidence type="ECO:0000313" key="4">
    <source>
        <dbReference type="EMBL" id="SDN70799.1"/>
    </source>
</evidence>
<dbReference type="OrthoDB" id="6388170at2"/>
<dbReference type="Gene3D" id="1.10.443.10">
    <property type="entry name" value="Intergrase catalytic core"/>
    <property type="match status" value="1"/>
</dbReference>
<dbReference type="InterPro" id="IPR002104">
    <property type="entry name" value="Integrase_catalytic"/>
</dbReference>
<dbReference type="PANTHER" id="PTHR30349:SF94">
    <property type="entry name" value="INTEGRASE_RECOMBINASE HI_1414-RELATED"/>
    <property type="match status" value="1"/>
</dbReference>